<evidence type="ECO:0000256" key="5">
    <source>
        <dbReference type="ARBA" id="ARBA00022448"/>
    </source>
</evidence>
<comment type="function">
    <text evidence="1">Required for nicotinamide riboside transport across the inner membrane.</text>
</comment>
<comment type="subcellular location">
    <subcellularLocation>
        <location evidence="2">Cell membrane</location>
        <topology evidence="2">Multi-pass membrane protein</topology>
    </subcellularLocation>
</comment>
<keyword evidence="7 10" id="KW-0812">Transmembrane</keyword>
<dbReference type="EMBL" id="CP000787">
    <property type="protein sequence ID" value="ABZ99779.1"/>
    <property type="molecule type" value="Genomic_DNA"/>
</dbReference>
<dbReference type="Proteomes" id="UP000001847">
    <property type="component" value="Chromosome II"/>
</dbReference>
<feature type="transmembrane region" description="Helical" evidence="10">
    <location>
        <begin position="193"/>
        <end position="212"/>
    </location>
</feature>
<sequence length="227" mass="26561">MMTDFLLLKQYLSLEYTIFPLFGYPLSLLEFLGTTSGLICVYLASRNHILTWPIGIFNSICFFFLFFQIQLYSDMLLQIYFFGSSIYGWIIWRKRTGAFTKIVSLGKEKNLILVGLIVFGTFGLGSFTKQLPIWFPEVFLKPADYLYWDAFTTVASIIANFLLAQRKLESWFLWVLVDVVCIVLYSLKQIPFVTIEYGVFLLIAFYGCWHWFKEFQENRKNSQITSA</sequence>
<evidence type="ECO:0000256" key="6">
    <source>
        <dbReference type="ARBA" id="ARBA00022475"/>
    </source>
</evidence>
<evidence type="ECO:0000256" key="1">
    <source>
        <dbReference type="ARBA" id="ARBA00002672"/>
    </source>
</evidence>
<keyword evidence="5" id="KW-0813">Transport</keyword>
<evidence type="ECO:0000256" key="2">
    <source>
        <dbReference type="ARBA" id="ARBA00004651"/>
    </source>
</evidence>
<dbReference type="PANTHER" id="PTHR36122">
    <property type="entry name" value="NICOTINAMIDE RIBOSIDE TRANSPORTER PNUC"/>
    <property type="match status" value="1"/>
</dbReference>
<evidence type="ECO:0000256" key="8">
    <source>
        <dbReference type="ARBA" id="ARBA00022989"/>
    </source>
</evidence>
<dbReference type="Pfam" id="PF04973">
    <property type="entry name" value="NMN_transporter"/>
    <property type="match status" value="1"/>
</dbReference>
<dbReference type="AlphaFoldDB" id="B0SU95"/>
<dbReference type="NCBIfam" id="TIGR01528">
    <property type="entry name" value="NMN_trans_PnuC"/>
    <property type="match status" value="1"/>
</dbReference>
<feature type="transmembrane region" description="Helical" evidence="10">
    <location>
        <begin position="112"/>
        <end position="133"/>
    </location>
</feature>
<accession>B0SU95</accession>
<dbReference type="KEGG" id="lbi:LEPBI_II0246"/>
<organism evidence="11 12">
    <name type="scientific">Leptospira biflexa serovar Patoc (strain Patoc 1 / ATCC 23582 / Paris)</name>
    <dbReference type="NCBI Taxonomy" id="456481"/>
    <lineage>
        <taxon>Bacteria</taxon>
        <taxon>Pseudomonadati</taxon>
        <taxon>Spirochaetota</taxon>
        <taxon>Spirochaetia</taxon>
        <taxon>Leptospirales</taxon>
        <taxon>Leptospiraceae</taxon>
        <taxon>Leptospira</taxon>
    </lineage>
</organism>
<feature type="transmembrane region" description="Helical" evidence="10">
    <location>
        <begin position="22"/>
        <end position="43"/>
    </location>
</feature>
<comment type="similarity">
    <text evidence="3">Belongs to the nicotinamide ribonucleoside (NR) uptake permease (TC 4.B.1) family.</text>
</comment>
<dbReference type="GO" id="GO:0005886">
    <property type="term" value="C:plasma membrane"/>
    <property type="evidence" value="ECO:0007669"/>
    <property type="project" value="UniProtKB-SubCell"/>
</dbReference>
<dbReference type="STRING" id="456481.LEPBI_II0246"/>
<reference evidence="11 12" key="1">
    <citation type="journal article" date="2008" name="PLoS ONE">
        <title>Genome sequence of the saprophyte Leptospira biflexa provides insights into the evolution of Leptospira and the pathogenesis of leptospirosis.</title>
        <authorList>
            <person name="Picardeau M."/>
            <person name="Bulach D.M."/>
            <person name="Bouchier C."/>
            <person name="Zuerner R.L."/>
            <person name="Zidane N."/>
            <person name="Wilson P.J."/>
            <person name="Creno S."/>
            <person name="Kuczek E.S."/>
            <person name="Bommezzadri S."/>
            <person name="Davis J.C."/>
            <person name="McGrath A."/>
            <person name="Johnson M.J."/>
            <person name="Boursaux-Eude C."/>
            <person name="Seemann T."/>
            <person name="Rouy Z."/>
            <person name="Coppel R.L."/>
            <person name="Rood J.I."/>
            <person name="Lajus A."/>
            <person name="Davies J.K."/>
            <person name="Medigue C."/>
            <person name="Adler B."/>
        </authorList>
    </citation>
    <scope>NUCLEOTIDE SEQUENCE [LARGE SCALE GENOMIC DNA]</scope>
    <source>
        <strain evidence="12">Patoc 1 / ATCC 23582 / Paris</strain>
    </source>
</reference>
<gene>
    <name evidence="11" type="ordered locus">LEPBI_II0246</name>
</gene>
<feature type="transmembrane region" description="Helical" evidence="10">
    <location>
        <begin position="75"/>
        <end position="92"/>
    </location>
</feature>
<feature type="transmembrane region" description="Helical" evidence="10">
    <location>
        <begin position="50"/>
        <end position="69"/>
    </location>
</feature>
<keyword evidence="6" id="KW-1003">Cell membrane</keyword>
<dbReference type="HOGENOM" id="CLU_076589_2_0_12"/>
<evidence type="ECO:0000313" key="12">
    <source>
        <dbReference type="Proteomes" id="UP000001847"/>
    </source>
</evidence>
<protein>
    <recommendedName>
        <fullName evidence="4">Nicotinamide riboside transporter PnuC</fullName>
    </recommendedName>
</protein>
<name>B0SU95_LEPBP</name>
<evidence type="ECO:0000256" key="3">
    <source>
        <dbReference type="ARBA" id="ARBA00006669"/>
    </source>
</evidence>
<evidence type="ECO:0000256" key="4">
    <source>
        <dbReference type="ARBA" id="ARBA00017522"/>
    </source>
</evidence>
<evidence type="ECO:0000256" key="7">
    <source>
        <dbReference type="ARBA" id="ARBA00022692"/>
    </source>
</evidence>
<dbReference type="PANTHER" id="PTHR36122:SF2">
    <property type="entry name" value="NICOTINAMIDE RIBOSIDE TRANSPORTER PNUC"/>
    <property type="match status" value="1"/>
</dbReference>
<evidence type="ECO:0000256" key="9">
    <source>
        <dbReference type="ARBA" id="ARBA00023136"/>
    </source>
</evidence>
<evidence type="ECO:0000256" key="10">
    <source>
        <dbReference type="SAM" id="Phobius"/>
    </source>
</evidence>
<keyword evidence="8 10" id="KW-1133">Transmembrane helix</keyword>
<feature type="transmembrane region" description="Helical" evidence="10">
    <location>
        <begin position="145"/>
        <end position="164"/>
    </location>
</feature>
<proteinExistence type="inferred from homology"/>
<evidence type="ECO:0000313" key="11">
    <source>
        <dbReference type="EMBL" id="ABZ99779.1"/>
    </source>
</evidence>
<feature type="transmembrane region" description="Helical" evidence="10">
    <location>
        <begin position="171"/>
        <end position="187"/>
    </location>
</feature>
<dbReference type="InterPro" id="IPR006419">
    <property type="entry name" value="NMN_transpt_PnuC"/>
</dbReference>
<keyword evidence="12" id="KW-1185">Reference proteome</keyword>
<dbReference type="GO" id="GO:0034257">
    <property type="term" value="F:nicotinamide riboside transmembrane transporter activity"/>
    <property type="evidence" value="ECO:0007669"/>
    <property type="project" value="InterPro"/>
</dbReference>
<keyword evidence="9 10" id="KW-0472">Membrane</keyword>